<feature type="domain" description="ABC transporter" evidence="1">
    <location>
        <begin position="23"/>
        <end position="56"/>
    </location>
</feature>
<proteinExistence type="predicted"/>
<evidence type="ECO:0000259" key="1">
    <source>
        <dbReference type="Pfam" id="PF00005"/>
    </source>
</evidence>
<dbReference type="PANTHER" id="PTHR43858:SF1">
    <property type="entry name" value="ABC TRANSPORTER-RELATED PROTEIN"/>
    <property type="match status" value="1"/>
</dbReference>
<dbReference type="InterPro" id="IPR003439">
    <property type="entry name" value="ABC_transporter-like_ATP-bd"/>
</dbReference>
<organism evidence="2">
    <name type="scientific">sediment metagenome</name>
    <dbReference type="NCBI Taxonomy" id="749907"/>
    <lineage>
        <taxon>unclassified sequences</taxon>
        <taxon>metagenomes</taxon>
        <taxon>ecological metagenomes</taxon>
    </lineage>
</organism>
<dbReference type="GO" id="GO:0016887">
    <property type="term" value="F:ATP hydrolysis activity"/>
    <property type="evidence" value="ECO:0007669"/>
    <property type="project" value="InterPro"/>
</dbReference>
<name>D9PMV7_9ZZZZ</name>
<feature type="non-terminal residue" evidence="2">
    <location>
        <position position="58"/>
    </location>
</feature>
<gene>
    <name evidence="2" type="ORF">LDC_2886</name>
</gene>
<sequence>MAEQFIYHMRDLSKVAPSGKQILEGINLSFYPGAKIGVIGGNGAGKSTLLRIMAGVDT</sequence>
<dbReference type="AlphaFoldDB" id="D9PMV7"/>
<accession>D9PMV7</accession>
<dbReference type="SUPFAM" id="SSF52540">
    <property type="entry name" value="P-loop containing nucleoside triphosphate hydrolases"/>
    <property type="match status" value="1"/>
</dbReference>
<dbReference type="Pfam" id="PF00005">
    <property type="entry name" value="ABC_tran"/>
    <property type="match status" value="1"/>
</dbReference>
<dbReference type="EMBL" id="ADZX01000886">
    <property type="protein sequence ID" value="EFK95108.1"/>
    <property type="molecule type" value="Genomic_DNA"/>
</dbReference>
<dbReference type="Gene3D" id="3.40.50.300">
    <property type="entry name" value="P-loop containing nucleotide triphosphate hydrolases"/>
    <property type="match status" value="1"/>
</dbReference>
<dbReference type="PANTHER" id="PTHR43858">
    <property type="entry name" value="ENERGY-DEPENDENT TRANSLATIONAL THROTTLE PROTEIN ETTA"/>
    <property type="match status" value="1"/>
</dbReference>
<evidence type="ECO:0000313" key="2">
    <source>
        <dbReference type="EMBL" id="EFK95108.1"/>
    </source>
</evidence>
<dbReference type="InterPro" id="IPR022374">
    <property type="entry name" value="EttA"/>
</dbReference>
<comment type="caution">
    <text evidence="2">The sequence shown here is derived from an EMBL/GenBank/DDBJ whole genome shotgun (WGS) entry which is preliminary data.</text>
</comment>
<dbReference type="GO" id="GO:0045900">
    <property type="term" value="P:negative regulation of translational elongation"/>
    <property type="evidence" value="ECO:0007669"/>
    <property type="project" value="InterPro"/>
</dbReference>
<reference evidence="2" key="1">
    <citation type="submission" date="2010-07" db="EMBL/GenBank/DDBJ databases">
        <authorList>
            <consortium name="CONSOLIDER consortium CSD2007-00005"/>
            <person name="Guazzaroni M.-E."/>
            <person name="Richter M."/>
            <person name="Garcia-Salamanca A."/>
            <person name="Yarza P."/>
            <person name="Ferrer M."/>
        </authorList>
    </citation>
    <scope>NUCLEOTIDE SEQUENCE</scope>
</reference>
<reference evidence="2" key="2">
    <citation type="journal article" date="2011" name="Microb. Ecol.">
        <title>Taxonomic and Functional Metagenomic Profiling of the Microbial Community in the Anoxic Sediment of a Sub-saline Shallow Lake (Laguna de Carrizo, Central Spain).</title>
        <authorList>
            <person name="Ferrer M."/>
            <person name="Guazzaroni M.E."/>
            <person name="Richter M."/>
            <person name="Garcia-Salamanca A."/>
            <person name="Yarza P."/>
            <person name="Suarez-Suarez A."/>
            <person name="Solano J."/>
            <person name="Alcaide M."/>
            <person name="van Dillewijn P."/>
            <person name="Molina-Henares M.A."/>
            <person name="Lopez-Cortes N."/>
            <person name="Al-Ramahi Y."/>
            <person name="Guerrero C."/>
            <person name="Acosta A."/>
            <person name="de Eugenio L.I."/>
            <person name="Martinez V."/>
            <person name="Marques S."/>
            <person name="Rojo F."/>
            <person name="Santero E."/>
            <person name="Genilloud O."/>
            <person name="Perez-Perez J."/>
            <person name="Rossello-Mora R."/>
            <person name="Ramos J.L."/>
        </authorList>
    </citation>
    <scope>NUCLEOTIDE SEQUENCE</scope>
</reference>
<protein>
    <recommendedName>
        <fullName evidence="1">ABC transporter domain-containing protein</fullName>
    </recommendedName>
</protein>
<dbReference type="InterPro" id="IPR027417">
    <property type="entry name" value="P-loop_NTPase"/>
</dbReference>
<dbReference type="GO" id="GO:0005524">
    <property type="term" value="F:ATP binding"/>
    <property type="evidence" value="ECO:0007669"/>
    <property type="project" value="InterPro"/>
</dbReference>